<keyword evidence="4" id="KW-1185">Reference proteome</keyword>
<dbReference type="SUPFAM" id="SSF69593">
    <property type="entry name" value="Glycerol-3-phosphate (1)-acyltransferase"/>
    <property type="match status" value="1"/>
</dbReference>
<dbReference type="InterPro" id="IPR002123">
    <property type="entry name" value="Plipid/glycerol_acylTrfase"/>
</dbReference>
<evidence type="ECO:0000313" key="3">
    <source>
        <dbReference type="EMBL" id="CAK0794649.1"/>
    </source>
</evidence>
<evidence type="ECO:0000259" key="2">
    <source>
        <dbReference type="Pfam" id="PF01553"/>
    </source>
</evidence>
<dbReference type="PANTHER" id="PTHR35695">
    <property type="entry name" value="GLYCEROL-3-PHOSPHATE ACYLTRANSFERASE, CHLOROPLASTIC"/>
    <property type="match status" value="1"/>
</dbReference>
<proteinExistence type="predicted"/>
<feature type="compositionally biased region" description="Basic residues" evidence="1">
    <location>
        <begin position="460"/>
        <end position="471"/>
    </location>
</feature>
<dbReference type="EMBL" id="CAUYUJ010001181">
    <property type="protein sequence ID" value="CAK0794649.1"/>
    <property type="molecule type" value="Genomic_DNA"/>
</dbReference>
<feature type="region of interest" description="Disordered" evidence="1">
    <location>
        <begin position="348"/>
        <end position="488"/>
    </location>
</feature>
<dbReference type="Gene3D" id="3.40.1130.10">
    <property type="entry name" value="Glycerol-3-phosphate (1)-acyltransferase"/>
    <property type="match status" value="1"/>
</dbReference>
<sequence length="488" mass="54108">MARAGRRGGGRRLRGLPLALGAALGGGALALGFAAWPPARARRCSRAASATQTLAEGELTAAVDEQPTADHQVVRGFGLASVLEQQLYDQKVIEETRFVREQAKLPWWRRSFARLAGDLGGLLTSPVRTLRLVKITKDVVTERLEYLLTIKDRRSQPEDGDGQARQGMRGDIRAFAKGSKTFFATYLKSHVIARTPYAEYREMLHVTLTRFLESVAQKDPYSFEPFHKAVRGPHFDYYSWGNRFIRPMIKQRSSQVDGQENVRKIQDYLANGDNVVMICNHQTEVDPQVLSVLLESEGYAGVAEKTIFVAGHKVTTDPLAIPFSIGRNLLTIFSKKYLESFEDEGEKDLGRNIGGGPQPPDGCGDAASADRRGQHLLGCAIGRPRPPRPRDRGVHAGQVRRVVGGTVQPPGQEGREGGDPQDPTRKRPAFSPWRCGPTGSCHRPRGRSRQSVRSGAPRWRPWRSRSGRRWTPRMLVAARRSPRPSSVG</sequence>
<accession>A0ABN9PRX4</accession>
<feature type="compositionally biased region" description="Basic and acidic residues" evidence="1">
    <location>
        <begin position="413"/>
        <end position="425"/>
    </location>
</feature>
<reference evidence="3" key="1">
    <citation type="submission" date="2023-10" db="EMBL/GenBank/DDBJ databases">
        <authorList>
            <person name="Chen Y."/>
            <person name="Shah S."/>
            <person name="Dougan E. K."/>
            <person name="Thang M."/>
            <person name="Chan C."/>
        </authorList>
    </citation>
    <scope>NUCLEOTIDE SEQUENCE [LARGE SCALE GENOMIC DNA]</scope>
</reference>
<gene>
    <name evidence="3" type="ORF">PCOR1329_LOCUS4567</name>
</gene>
<name>A0ABN9PRX4_9DINO</name>
<evidence type="ECO:0000256" key="1">
    <source>
        <dbReference type="SAM" id="MobiDB-lite"/>
    </source>
</evidence>
<dbReference type="Proteomes" id="UP001189429">
    <property type="component" value="Unassembled WGS sequence"/>
</dbReference>
<dbReference type="InterPro" id="IPR016222">
    <property type="entry name" value="G3P_O-acylTrfase_chlp"/>
</dbReference>
<protein>
    <recommendedName>
        <fullName evidence="2">Phospholipid/glycerol acyltransferase domain-containing protein</fullName>
    </recommendedName>
</protein>
<comment type="caution">
    <text evidence="3">The sequence shown here is derived from an EMBL/GenBank/DDBJ whole genome shotgun (WGS) entry which is preliminary data.</text>
</comment>
<dbReference type="PANTHER" id="PTHR35695:SF1">
    <property type="entry name" value="GLYCEROL-3-PHOSPHATE ACYLTRANSFERASE, CHLOROPLASTIC"/>
    <property type="match status" value="1"/>
</dbReference>
<evidence type="ECO:0000313" key="4">
    <source>
        <dbReference type="Proteomes" id="UP001189429"/>
    </source>
</evidence>
<feature type="compositionally biased region" description="Low complexity" evidence="1">
    <location>
        <begin position="397"/>
        <end position="412"/>
    </location>
</feature>
<dbReference type="Pfam" id="PF01553">
    <property type="entry name" value="Acyltransferase"/>
    <property type="match status" value="1"/>
</dbReference>
<organism evidence="3 4">
    <name type="scientific">Prorocentrum cordatum</name>
    <dbReference type="NCBI Taxonomy" id="2364126"/>
    <lineage>
        <taxon>Eukaryota</taxon>
        <taxon>Sar</taxon>
        <taxon>Alveolata</taxon>
        <taxon>Dinophyceae</taxon>
        <taxon>Prorocentrales</taxon>
        <taxon>Prorocentraceae</taxon>
        <taxon>Prorocentrum</taxon>
    </lineage>
</organism>
<feature type="domain" description="Phospholipid/glycerol acyltransferase" evidence="2">
    <location>
        <begin position="255"/>
        <end position="336"/>
    </location>
</feature>